<dbReference type="PANTHER" id="PTHR43316">
    <property type="entry name" value="HYDROLASE, HALOACID DELAHOGENASE-RELATED"/>
    <property type="match status" value="1"/>
</dbReference>
<dbReference type="InterPro" id="IPR051540">
    <property type="entry name" value="S-2-haloacid_dehalogenase"/>
</dbReference>
<dbReference type="PATRIC" id="fig|1137281.3.peg.1584"/>
<organism evidence="2 3">
    <name type="scientific">Xanthomarina gelatinilytica</name>
    <dbReference type="NCBI Taxonomy" id="1137281"/>
    <lineage>
        <taxon>Bacteria</taxon>
        <taxon>Pseudomonadati</taxon>
        <taxon>Bacteroidota</taxon>
        <taxon>Flavobacteriia</taxon>
        <taxon>Flavobacteriales</taxon>
        <taxon>Flavobacteriaceae</taxon>
        <taxon>Xanthomarina</taxon>
    </lineage>
</organism>
<proteinExistence type="predicted"/>
<dbReference type="PANTHER" id="PTHR43316:SF8">
    <property type="entry name" value="HAD FAMILY HYDROLASE"/>
    <property type="match status" value="1"/>
</dbReference>
<dbReference type="Gene3D" id="1.10.150.240">
    <property type="entry name" value="Putative phosphatase, domain 2"/>
    <property type="match status" value="1"/>
</dbReference>
<protein>
    <submittedName>
        <fullName evidence="2">Hydrolase, haloacid delahogenase-like family</fullName>
    </submittedName>
</protein>
<sequence>MVKGIYKVIYKKTDLIKEYKNIKVIGFDADDTLWVNETYFRDAEVAFAKLLSKYETLNKIDQELFKMEMKNLPLYGYGVKGFVLSMVEMALELSNNNVSPKTIQEILDIGKDMLNKPVELLDGVEEVLKTLSSKYRLILATKGDLLDQQRKLEKSGLTDYFHHIEVLIDKQEANYSKLLNHLDIKPSEFLMIGNSLKSDVLPLVNIKAHAIHVPFHTTWTHEQVDEKETNGKTYKTVAGLLDILPLLN</sequence>
<dbReference type="EMBL" id="ANLA01000010">
    <property type="protein sequence ID" value="EMQ95153.1"/>
    <property type="molecule type" value="Genomic_DNA"/>
</dbReference>
<evidence type="ECO:0000313" key="2">
    <source>
        <dbReference type="EMBL" id="EMQ95153.1"/>
    </source>
</evidence>
<reference evidence="2 3" key="1">
    <citation type="submission" date="2012-12" db="EMBL/GenBank/DDBJ databases">
        <title>Genome assembly of Formosa sp. AK20.</title>
        <authorList>
            <person name="Kumar R."/>
            <person name="Khatri I."/>
            <person name="Vaidya B."/>
            <person name="Subramanian S."/>
            <person name="Pinnaka A."/>
        </authorList>
    </citation>
    <scope>NUCLEOTIDE SEQUENCE [LARGE SCALE GENOMIC DNA]</scope>
    <source>
        <strain evidence="2 3">AK20</strain>
    </source>
</reference>
<evidence type="ECO:0000256" key="1">
    <source>
        <dbReference type="ARBA" id="ARBA00022801"/>
    </source>
</evidence>
<dbReference type="eggNOG" id="COG1011">
    <property type="taxonomic scope" value="Bacteria"/>
</dbReference>
<accession>M7N9J9</accession>
<dbReference type="SFLD" id="SFLDS00003">
    <property type="entry name" value="Haloacid_Dehalogenase"/>
    <property type="match status" value="1"/>
</dbReference>
<dbReference type="Pfam" id="PF00702">
    <property type="entry name" value="Hydrolase"/>
    <property type="match status" value="1"/>
</dbReference>
<dbReference type="Proteomes" id="UP000012024">
    <property type="component" value="Unassembled WGS sequence"/>
</dbReference>
<comment type="caution">
    <text evidence="2">The sequence shown here is derived from an EMBL/GenBank/DDBJ whole genome shotgun (WGS) entry which is preliminary data.</text>
</comment>
<keyword evidence="1 2" id="KW-0378">Hydrolase</keyword>
<dbReference type="InterPro" id="IPR023198">
    <property type="entry name" value="PGP-like_dom2"/>
</dbReference>
<dbReference type="InterPro" id="IPR036412">
    <property type="entry name" value="HAD-like_sf"/>
</dbReference>
<dbReference type="GeneID" id="98641461"/>
<dbReference type="Gene3D" id="3.40.50.1000">
    <property type="entry name" value="HAD superfamily/HAD-like"/>
    <property type="match status" value="1"/>
</dbReference>
<dbReference type="SFLD" id="SFLDG01129">
    <property type="entry name" value="C1.5:_HAD__Beta-PGM__Phosphata"/>
    <property type="match status" value="1"/>
</dbReference>
<gene>
    <name evidence="2" type="ORF">D778_00150</name>
</gene>
<dbReference type="SUPFAM" id="SSF56784">
    <property type="entry name" value="HAD-like"/>
    <property type="match status" value="1"/>
</dbReference>
<dbReference type="GO" id="GO:0016787">
    <property type="term" value="F:hydrolase activity"/>
    <property type="evidence" value="ECO:0007669"/>
    <property type="project" value="UniProtKB-KW"/>
</dbReference>
<name>M7N9J9_9FLAO</name>
<dbReference type="RefSeq" id="WP_007649428.1">
    <property type="nucleotide sequence ID" value="NZ_ANLA01000010.1"/>
</dbReference>
<keyword evidence="3" id="KW-1185">Reference proteome</keyword>
<evidence type="ECO:0000313" key="3">
    <source>
        <dbReference type="Proteomes" id="UP000012024"/>
    </source>
</evidence>
<dbReference type="AlphaFoldDB" id="M7N9J9"/>
<dbReference type="InterPro" id="IPR023214">
    <property type="entry name" value="HAD_sf"/>
</dbReference>